<feature type="compositionally biased region" description="Polar residues" evidence="1">
    <location>
        <begin position="1"/>
        <end position="11"/>
    </location>
</feature>
<proteinExistence type="predicted"/>
<dbReference type="Proteomes" id="UP000053641">
    <property type="component" value="Unassembled WGS sequence"/>
</dbReference>
<feature type="non-terminal residue" evidence="2">
    <location>
        <position position="106"/>
    </location>
</feature>
<feature type="region of interest" description="Disordered" evidence="1">
    <location>
        <begin position="1"/>
        <end position="74"/>
    </location>
</feature>
<reference evidence="2 3" key="1">
    <citation type="submission" date="2014-06" db="EMBL/GenBank/DDBJ databases">
        <title>Genome evolution of avian class.</title>
        <authorList>
            <person name="Zhang G."/>
            <person name="Li C."/>
        </authorList>
    </citation>
    <scope>NUCLEOTIDE SEQUENCE [LARGE SCALE GENOMIC DNA]</scope>
    <source>
        <strain evidence="2">BGI_N309</strain>
    </source>
</reference>
<feature type="compositionally biased region" description="Low complexity" evidence="1">
    <location>
        <begin position="54"/>
        <end position="74"/>
    </location>
</feature>
<evidence type="ECO:0000313" key="3">
    <source>
        <dbReference type="Proteomes" id="UP000053641"/>
    </source>
</evidence>
<dbReference type="EMBL" id="KL893902">
    <property type="protein sequence ID" value="KGL81331.1"/>
    <property type="molecule type" value="Genomic_DNA"/>
</dbReference>
<name>A0A099ZHS1_TINGU</name>
<feature type="non-terminal residue" evidence="2">
    <location>
        <position position="1"/>
    </location>
</feature>
<dbReference type="AlphaFoldDB" id="A0A099ZHS1"/>
<accession>A0A099ZHS1</accession>
<evidence type="ECO:0000256" key="1">
    <source>
        <dbReference type="SAM" id="MobiDB-lite"/>
    </source>
</evidence>
<evidence type="ECO:0000313" key="2">
    <source>
        <dbReference type="EMBL" id="KGL81331.1"/>
    </source>
</evidence>
<protein>
    <submittedName>
        <fullName evidence="2">Uncharacterized protein</fullName>
    </submittedName>
</protein>
<gene>
    <name evidence="2" type="ORF">N309_14192</name>
</gene>
<organism evidence="2 3">
    <name type="scientific">Tinamus guttatus</name>
    <name type="common">White-throated tinamou</name>
    <dbReference type="NCBI Taxonomy" id="94827"/>
    <lineage>
        <taxon>Eukaryota</taxon>
        <taxon>Metazoa</taxon>
        <taxon>Chordata</taxon>
        <taxon>Craniata</taxon>
        <taxon>Vertebrata</taxon>
        <taxon>Euteleostomi</taxon>
        <taxon>Archelosauria</taxon>
        <taxon>Archosauria</taxon>
        <taxon>Dinosauria</taxon>
        <taxon>Saurischia</taxon>
        <taxon>Theropoda</taxon>
        <taxon>Coelurosauria</taxon>
        <taxon>Aves</taxon>
        <taxon>Palaeognathae</taxon>
        <taxon>Tinamiformes</taxon>
        <taxon>Tinamidae</taxon>
        <taxon>Tinamus</taxon>
    </lineage>
</organism>
<keyword evidence="3" id="KW-1185">Reference proteome</keyword>
<sequence length="106" mass="10661">AASTTPSSTGGCRSRGWTRPSSRGWGSPTGPSTSPRQPWASAPVSGRRPRRRMTPCCSSTASTSGGPPSPASAPWISISSEALLTPSLQGGRGFGGVGAARCRFGG</sequence>